<evidence type="ECO:0000313" key="2">
    <source>
        <dbReference type="EMBL" id="WAR02606.1"/>
    </source>
</evidence>
<dbReference type="InterPro" id="IPR000863">
    <property type="entry name" value="Sulfotransferase_dom"/>
</dbReference>
<sequence>MARKKVKTVLCLRNPKDTAVSYFAHMTAMRIYNYTGKFTDWIGPFVQGEWEVGDWKNWFTVAKSEMFDAVWTSQIRPDTMFHFRYTM</sequence>
<keyword evidence="3" id="KW-1185">Reference proteome</keyword>
<feature type="domain" description="Sulfotransferase" evidence="1">
    <location>
        <begin position="2"/>
        <end position="48"/>
    </location>
</feature>
<name>A0ABY7E628_MYAAR</name>
<dbReference type="Gene3D" id="3.40.50.300">
    <property type="entry name" value="P-loop containing nucleotide triphosphate hydrolases"/>
    <property type="match status" value="1"/>
</dbReference>
<gene>
    <name evidence="2" type="ORF">MAR_009164</name>
</gene>
<dbReference type="Proteomes" id="UP001164746">
    <property type="component" value="Chromosome 4"/>
</dbReference>
<organism evidence="2 3">
    <name type="scientific">Mya arenaria</name>
    <name type="common">Soft-shell clam</name>
    <dbReference type="NCBI Taxonomy" id="6604"/>
    <lineage>
        <taxon>Eukaryota</taxon>
        <taxon>Metazoa</taxon>
        <taxon>Spiralia</taxon>
        <taxon>Lophotrochozoa</taxon>
        <taxon>Mollusca</taxon>
        <taxon>Bivalvia</taxon>
        <taxon>Autobranchia</taxon>
        <taxon>Heteroconchia</taxon>
        <taxon>Euheterodonta</taxon>
        <taxon>Imparidentia</taxon>
        <taxon>Neoheterodontei</taxon>
        <taxon>Myida</taxon>
        <taxon>Myoidea</taxon>
        <taxon>Myidae</taxon>
        <taxon>Mya</taxon>
    </lineage>
</organism>
<dbReference type="Pfam" id="PF00685">
    <property type="entry name" value="Sulfotransfer_1"/>
    <property type="match status" value="1"/>
</dbReference>
<dbReference type="SUPFAM" id="SSF52540">
    <property type="entry name" value="P-loop containing nucleoside triphosphate hydrolases"/>
    <property type="match status" value="1"/>
</dbReference>
<proteinExistence type="predicted"/>
<dbReference type="InterPro" id="IPR027417">
    <property type="entry name" value="P-loop_NTPase"/>
</dbReference>
<evidence type="ECO:0000313" key="3">
    <source>
        <dbReference type="Proteomes" id="UP001164746"/>
    </source>
</evidence>
<protein>
    <recommendedName>
        <fullName evidence="1">Sulfotransferase domain-containing protein</fullName>
    </recommendedName>
</protein>
<evidence type="ECO:0000259" key="1">
    <source>
        <dbReference type="Pfam" id="PF00685"/>
    </source>
</evidence>
<accession>A0ABY7E628</accession>
<reference evidence="2" key="1">
    <citation type="submission" date="2022-11" db="EMBL/GenBank/DDBJ databases">
        <title>Centuries of genome instability and evolution in soft-shell clam transmissible cancer (bioRxiv).</title>
        <authorList>
            <person name="Hart S.F.M."/>
            <person name="Yonemitsu M.A."/>
            <person name="Giersch R.M."/>
            <person name="Beal B.F."/>
            <person name="Arriagada G."/>
            <person name="Davis B.W."/>
            <person name="Ostrander E.A."/>
            <person name="Goff S.P."/>
            <person name="Metzger M.J."/>
        </authorList>
    </citation>
    <scope>NUCLEOTIDE SEQUENCE</scope>
    <source>
        <strain evidence="2">MELC-2E11</strain>
        <tissue evidence="2">Siphon/mantle</tissue>
    </source>
</reference>
<dbReference type="EMBL" id="CP111015">
    <property type="protein sequence ID" value="WAR02606.1"/>
    <property type="molecule type" value="Genomic_DNA"/>
</dbReference>